<proteinExistence type="predicted"/>
<feature type="chain" id="PRO_5044837258" evidence="1">
    <location>
        <begin position="22"/>
        <end position="267"/>
    </location>
</feature>
<evidence type="ECO:0000256" key="1">
    <source>
        <dbReference type="SAM" id="SignalP"/>
    </source>
</evidence>
<evidence type="ECO:0000313" key="2">
    <source>
        <dbReference type="EMBL" id="KAL3772842.1"/>
    </source>
</evidence>
<accession>A0ABD3NA24</accession>
<keyword evidence="1" id="KW-0732">Signal</keyword>
<sequence>MKPSLCFMVLPLAVASRTGVAFQFTNIRPHHVRRTRCQFHQHQIPLSSSGRAINNIPQHLYSTLLTDIESQATLAIDTWSIEATPFLEPNDANQVQELFQHRGDVAFHRVVGGRRTPSQILTDDTTSLSNGEGRRSRLILFHPDLGLDSASAERDYCSVLRIQNVNLASSNTFPNALASIGIPLELVGDIIVTASDNDAYMVVDPTISKRIQRLLSKELVGVGISLEVCDDNEFMPSGIVQEMKLSKVLERRVERKKYEQGYVAFSG</sequence>
<comment type="caution">
    <text evidence="2">The sequence shown here is derived from an EMBL/GenBank/DDBJ whole genome shotgun (WGS) entry which is preliminary data.</text>
</comment>
<dbReference type="EMBL" id="JALLBG020000002">
    <property type="protein sequence ID" value="KAL3772842.1"/>
    <property type="molecule type" value="Genomic_DNA"/>
</dbReference>
<gene>
    <name evidence="2" type="ORF">ACHAWU_002351</name>
</gene>
<evidence type="ECO:0000313" key="3">
    <source>
        <dbReference type="Proteomes" id="UP001530293"/>
    </source>
</evidence>
<keyword evidence="3" id="KW-1185">Reference proteome</keyword>
<dbReference type="Proteomes" id="UP001530293">
    <property type="component" value="Unassembled WGS sequence"/>
</dbReference>
<protein>
    <submittedName>
        <fullName evidence="2">Uncharacterized protein</fullName>
    </submittedName>
</protein>
<name>A0ABD3NA24_9STRA</name>
<organism evidence="2 3">
    <name type="scientific">Discostella pseudostelligera</name>
    <dbReference type="NCBI Taxonomy" id="259834"/>
    <lineage>
        <taxon>Eukaryota</taxon>
        <taxon>Sar</taxon>
        <taxon>Stramenopiles</taxon>
        <taxon>Ochrophyta</taxon>
        <taxon>Bacillariophyta</taxon>
        <taxon>Coscinodiscophyceae</taxon>
        <taxon>Thalassiosirophycidae</taxon>
        <taxon>Stephanodiscales</taxon>
        <taxon>Stephanodiscaceae</taxon>
        <taxon>Discostella</taxon>
    </lineage>
</organism>
<reference evidence="2 3" key="1">
    <citation type="submission" date="2024-10" db="EMBL/GenBank/DDBJ databases">
        <title>Updated reference genomes for cyclostephanoid diatoms.</title>
        <authorList>
            <person name="Roberts W.R."/>
            <person name="Alverson A.J."/>
        </authorList>
    </citation>
    <scope>NUCLEOTIDE SEQUENCE [LARGE SCALE GENOMIC DNA]</scope>
    <source>
        <strain evidence="2 3">AJA232-27</strain>
    </source>
</reference>
<dbReference type="AlphaFoldDB" id="A0ABD3NA24"/>
<feature type="signal peptide" evidence="1">
    <location>
        <begin position="1"/>
        <end position="21"/>
    </location>
</feature>